<dbReference type="EMBL" id="JACIDX010000008">
    <property type="protein sequence ID" value="MBB3955414.1"/>
    <property type="molecule type" value="Genomic_DNA"/>
</dbReference>
<dbReference type="CDD" id="cd04301">
    <property type="entry name" value="NAT_SF"/>
    <property type="match status" value="1"/>
</dbReference>
<keyword evidence="3" id="KW-1185">Reference proteome</keyword>
<dbReference type="RefSeq" id="WP_183625713.1">
    <property type="nucleotide sequence ID" value="NZ_JACIDX010000008.1"/>
</dbReference>
<accession>A0A7W6CIS2</accession>
<name>A0A7W6CIS2_9SPHN</name>
<dbReference type="PROSITE" id="PS51729">
    <property type="entry name" value="GNAT_YJDJ"/>
    <property type="match status" value="1"/>
</dbReference>
<dbReference type="PANTHER" id="PTHR31435:SF9">
    <property type="entry name" value="PROTEIN NATD1"/>
    <property type="match status" value="1"/>
</dbReference>
<reference evidence="2 3" key="1">
    <citation type="submission" date="2020-08" db="EMBL/GenBank/DDBJ databases">
        <title>Genomic Encyclopedia of Type Strains, Phase IV (KMG-IV): sequencing the most valuable type-strain genomes for metagenomic binning, comparative biology and taxonomic classification.</title>
        <authorList>
            <person name="Goeker M."/>
        </authorList>
    </citation>
    <scope>NUCLEOTIDE SEQUENCE [LARGE SCALE GENOMIC DNA]</scope>
    <source>
        <strain evidence="2 3">DSM 27057</strain>
    </source>
</reference>
<dbReference type="InterPro" id="IPR016181">
    <property type="entry name" value="Acyl_CoA_acyltransferase"/>
</dbReference>
<comment type="caution">
    <text evidence="2">The sequence shown here is derived from an EMBL/GenBank/DDBJ whole genome shotgun (WGS) entry which is preliminary data.</text>
</comment>
<sequence length="100" mass="10809">MTAPLTLKPVTLNAQAQRFEMPIEENALAFCTYRQDAGGAYHLLHAEVPPAYEGRGIGGALAKGVFELARAQGLKLTPHCSFMVAWAARHPEYGDVLTSP</sequence>
<dbReference type="PANTHER" id="PTHR31435">
    <property type="entry name" value="PROTEIN NATD1"/>
    <property type="match status" value="1"/>
</dbReference>
<evidence type="ECO:0000259" key="1">
    <source>
        <dbReference type="PROSITE" id="PS51729"/>
    </source>
</evidence>
<dbReference type="InterPro" id="IPR031165">
    <property type="entry name" value="GNAT_YJDJ"/>
</dbReference>
<dbReference type="Gene3D" id="3.40.630.30">
    <property type="match status" value="1"/>
</dbReference>
<dbReference type="InterPro" id="IPR045057">
    <property type="entry name" value="Gcn5-rel_NAT"/>
</dbReference>
<proteinExistence type="predicted"/>
<dbReference type="SUPFAM" id="SSF55729">
    <property type="entry name" value="Acyl-CoA N-acyltransferases (Nat)"/>
    <property type="match status" value="1"/>
</dbReference>
<protein>
    <recommendedName>
        <fullName evidence="1">N-acetyltransferase domain-containing protein</fullName>
    </recommendedName>
</protein>
<evidence type="ECO:0000313" key="2">
    <source>
        <dbReference type="EMBL" id="MBB3955414.1"/>
    </source>
</evidence>
<gene>
    <name evidence="2" type="ORF">GGR38_002368</name>
</gene>
<evidence type="ECO:0000313" key="3">
    <source>
        <dbReference type="Proteomes" id="UP000548867"/>
    </source>
</evidence>
<dbReference type="Proteomes" id="UP000548867">
    <property type="component" value="Unassembled WGS sequence"/>
</dbReference>
<feature type="domain" description="N-acetyltransferase" evidence="1">
    <location>
        <begin position="11"/>
        <end position="98"/>
    </location>
</feature>
<organism evidence="2 3">
    <name type="scientific">Novosphingobium sediminicola</name>
    <dbReference type="NCBI Taxonomy" id="563162"/>
    <lineage>
        <taxon>Bacteria</taxon>
        <taxon>Pseudomonadati</taxon>
        <taxon>Pseudomonadota</taxon>
        <taxon>Alphaproteobacteria</taxon>
        <taxon>Sphingomonadales</taxon>
        <taxon>Sphingomonadaceae</taxon>
        <taxon>Novosphingobium</taxon>
    </lineage>
</organism>
<dbReference type="Pfam" id="PF14542">
    <property type="entry name" value="Acetyltransf_CG"/>
    <property type="match status" value="1"/>
</dbReference>
<dbReference type="AlphaFoldDB" id="A0A7W6CIS2"/>